<name>A0A5K3G1Y5_MESCO</name>
<organism evidence="2">
    <name type="scientific">Mesocestoides corti</name>
    <name type="common">Flatworm</name>
    <dbReference type="NCBI Taxonomy" id="53468"/>
    <lineage>
        <taxon>Eukaryota</taxon>
        <taxon>Metazoa</taxon>
        <taxon>Spiralia</taxon>
        <taxon>Lophotrochozoa</taxon>
        <taxon>Platyhelminthes</taxon>
        <taxon>Cestoda</taxon>
        <taxon>Eucestoda</taxon>
        <taxon>Cyclophyllidea</taxon>
        <taxon>Mesocestoididae</taxon>
        <taxon>Mesocestoides</taxon>
    </lineage>
</organism>
<accession>A0A5K3G1Y5</accession>
<dbReference type="WBParaSite" id="MCU_012993-RA">
    <property type="protein sequence ID" value="MCU_012993-RA"/>
    <property type="gene ID" value="MCU_012993"/>
</dbReference>
<dbReference type="AlphaFoldDB" id="A0A5K3G1Y5"/>
<evidence type="ECO:0000313" key="2">
    <source>
        <dbReference type="WBParaSite" id="MCU_012993-RA"/>
    </source>
</evidence>
<evidence type="ECO:0000256" key="1">
    <source>
        <dbReference type="SAM" id="MobiDB-lite"/>
    </source>
</evidence>
<sequence length="125" mass="13821">MAELRARCHRPLHQIDGYEWIRWTSTSPPGREFLASTNSSGPCLALNNIGPDASKHTVEYLSPNRKRTGPFRGSAKGTEISSADWFSDSGASFNARVKPLSRKSHPRSHASSPRRADYLPPMTEG</sequence>
<reference evidence="2" key="1">
    <citation type="submission" date="2019-11" db="UniProtKB">
        <authorList>
            <consortium name="WormBaseParasite"/>
        </authorList>
    </citation>
    <scope>IDENTIFICATION</scope>
</reference>
<proteinExistence type="predicted"/>
<feature type="compositionally biased region" description="Basic residues" evidence="1">
    <location>
        <begin position="99"/>
        <end position="108"/>
    </location>
</feature>
<feature type="region of interest" description="Disordered" evidence="1">
    <location>
        <begin position="96"/>
        <end position="125"/>
    </location>
</feature>
<protein>
    <submittedName>
        <fullName evidence="2">Alpha-amylase_C domain-containing protein</fullName>
    </submittedName>
</protein>